<evidence type="ECO:0000256" key="1">
    <source>
        <dbReference type="ARBA" id="ARBA00004651"/>
    </source>
</evidence>
<evidence type="ECO:0000256" key="5">
    <source>
        <dbReference type="ARBA" id="ARBA00023136"/>
    </source>
</evidence>
<dbReference type="PANTHER" id="PTHR30250:SF11">
    <property type="entry name" value="O-ANTIGEN TRANSPORTER-RELATED"/>
    <property type="match status" value="1"/>
</dbReference>
<reference evidence="8" key="1">
    <citation type="submission" date="2023-08" db="EMBL/GenBank/DDBJ databases">
        <title>WGS of pathogenic bacterial species, Los Angeles County Public Health Laboratories.</title>
        <authorList>
            <person name="Garrigues J.M."/>
            <person name="Green N.M."/>
        </authorList>
    </citation>
    <scope>NUCLEOTIDE SEQUENCE</scope>
    <source>
        <strain evidence="8">LACPHL-BACT-2023-00068</strain>
    </source>
</reference>
<feature type="transmembrane region" description="Helical" evidence="7">
    <location>
        <begin position="444"/>
        <end position="465"/>
    </location>
</feature>
<comment type="subcellular location">
    <subcellularLocation>
        <location evidence="1">Cell membrane</location>
        <topology evidence="1">Multi-pass membrane protein</topology>
    </subcellularLocation>
</comment>
<dbReference type="RefSeq" id="WP_192576824.1">
    <property type="nucleotide sequence ID" value="NZ_CP020388.1"/>
</dbReference>
<feature type="transmembrane region" description="Helical" evidence="7">
    <location>
        <begin position="412"/>
        <end position="432"/>
    </location>
</feature>
<name>A0AAW8HLN1_PLUGE</name>
<dbReference type="GeneID" id="61385813"/>
<evidence type="ECO:0000313" key="9">
    <source>
        <dbReference type="Proteomes" id="UP001236270"/>
    </source>
</evidence>
<evidence type="ECO:0000256" key="3">
    <source>
        <dbReference type="ARBA" id="ARBA00022692"/>
    </source>
</evidence>
<feature type="transmembrane region" description="Helical" evidence="7">
    <location>
        <begin position="12"/>
        <end position="32"/>
    </location>
</feature>
<feature type="transmembrane region" description="Helical" evidence="7">
    <location>
        <begin position="83"/>
        <end position="107"/>
    </location>
</feature>
<feature type="transmembrane region" description="Helical" evidence="7">
    <location>
        <begin position="291"/>
        <end position="316"/>
    </location>
</feature>
<protein>
    <recommendedName>
        <fullName evidence="6">Putative O-antigen transporter</fullName>
    </recommendedName>
</protein>
<dbReference type="AlphaFoldDB" id="A0AAW8HLN1"/>
<dbReference type="Pfam" id="PF01943">
    <property type="entry name" value="Polysacc_synt"/>
    <property type="match status" value="1"/>
</dbReference>
<dbReference type="Proteomes" id="UP001236270">
    <property type="component" value="Unassembled WGS sequence"/>
</dbReference>
<dbReference type="InterPro" id="IPR050833">
    <property type="entry name" value="Poly_Biosynth_Transport"/>
</dbReference>
<keyword evidence="2" id="KW-1003">Cell membrane</keyword>
<dbReference type="InterPro" id="IPR002797">
    <property type="entry name" value="Polysacc_synth"/>
</dbReference>
<feature type="transmembrane region" description="Helical" evidence="7">
    <location>
        <begin position="143"/>
        <end position="166"/>
    </location>
</feature>
<feature type="transmembrane region" description="Helical" evidence="7">
    <location>
        <begin position="113"/>
        <end position="131"/>
    </location>
</feature>
<feature type="transmembrane region" description="Helical" evidence="7">
    <location>
        <begin position="172"/>
        <end position="197"/>
    </location>
</feature>
<feature type="transmembrane region" description="Helical" evidence="7">
    <location>
        <begin position="52"/>
        <end position="71"/>
    </location>
</feature>
<evidence type="ECO:0000256" key="6">
    <source>
        <dbReference type="ARBA" id="ARBA00049738"/>
    </source>
</evidence>
<evidence type="ECO:0000256" key="4">
    <source>
        <dbReference type="ARBA" id="ARBA00022989"/>
    </source>
</evidence>
<dbReference type="EMBL" id="JAVDNV010000004">
    <property type="protein sequence ID" value="MDQ2309079.1"/>
    <property type="molecule type" value="Genomic_DNA"/>
</dbReference>
<feature type="transmembrane region" description="Helical" evidence="7">
    <location>
        <begin position="355"/>
        <end position="375"/>
    </location>
</feature>
<evidence type="ECO:0000256" key="7">
    <source>
        <dbReference type="SAM" id="Phobius"/>
    </source>
</evidence>
<accession>A0AAW8HLN1</accession>
<keyword evidence="4 7" id="KW-1133">Transmembrane helix</keyword>
<feature type="transmembrane region" description="Helical" evidence="7">
    <location>
        <begin position="381"/>
        <end position="400"/>
    </location>
</feature>
<evidence type="ECO:0000313" key="8">
    <source>
        <dbReference type="EMBL" id="MDQ2309079.1"/>
    </source>
</evidence>
<dbReference type="PANTHER" id="PTHR30250">
    <property type="entry name" value="PST FAMILY PREDICTED COLANIC ACID TRANSPORTER"/>
    <property type="match status" value="1"/>
</dbReference>
<keyword evidence="3 7" id="KW-0812">Transmembrane</keyword>
<evidence type="ECO:0000256" key="2">
    <source>
        <dbReference type="ARBA" id="ARBA00022475"/>
    </source>
</evidence>
<feature type="transmembrane region" description="Helical" evidence="7">
    <location>
        <begin position="209"/>
        <end position="227"/>
    </location>
</feature>
<gene>
    <name evidence="8" type="ORF">RBJ30_08185</name>
</gene>
<proteinExistence type="predicted"/>
<feature type="transmembrane region" description="Helical" evidence="7">
    <location>
        <begin position="328"/>
        <end position="348"/>
    </location>
</feature>
<comment type="caution">
    <text evidence="8">The sequence shown here is derived from an EMBL/GenBank/DDBJ whole genome shotgun (WGS) entry which is preliminary data.</text>
</comment>
<dbReference type="GO" id="GO:0005886">
    <property type="term" value="C:plasma membrane"/>
    <property type="evidence" value="ECO:0007669"/>
    <property type="project" value="UniProtKB-SubCell"/>
</dbReference>
<sequence>MDKYNKLINNSFVFAIGSFGSKIIVLLLVPLYTHYLTSENYGVVDLLTSTQALVLPFITLTLEQAILRFVVNEQDREKIKSYFSSSVFIIFVSFAIFTVLILIFYYIEYWDRKLLLYFYLLICVSSCQVILSTHLRALGKSKLYALNGIIQVLVLLCCNFLFLVYLKMGTDGYLISLILSYLISSIYCLIVMDGFYFSTSLINKLTLKMVLLFSIPLIPNYSMWWLVNNSTRYVVLGFLGLQANGLFAVASKIPMCVNMFVTVFQQAWQLSAFEEFNSSDRSKYYSSVFRYYYQFLFLVASFLLVINKFIFTYAISDGFYEAWKMVPFLVLSVLYQTFSAFLGTIYTANFSTRSVFLTSAIGAAIAIVSNFFFIPFLGEEFVGVGACLGFFIMWAMRLHDTRKIVYILIRKYEFFVLNLLFVIQILLALIFPDVSLFHYTALQLFLFIIVLFITKEFITSLLVMLKKRILIL</sequence>
<organism evidence="8 9">
    <name type="scientific">Pluralibacter gergoviae</name>
    <name type="common">Enterobacter gergoviae</name>
    <dbReference type="NCBI Taxonomy" id="61647"/>
    <lineage>
        <taxon>Bacteria</taxon>
        <taxon>Pseudomonadati</taxon>
        <taxon>Pseudomonadota</taxon>
        <taxon>Gammaproteobacteria</taxon>
        <taxon>Enterobacterales</taxon>
        <taxon>Enterobacteriaceae</taxon>
        <taxon>Pluralibacter</taxon>
    </lineage>
</organism>
<keyword evidence="5 7" id="KW-0472">Membrane</keyword>